<dbReference type="EMBL" id="AB612270">
    <property type="protein sequence ID" value="BCO16442.1"/>
    <property type="molecule type" value="Genomic_DNA"/>
</dbReference>
<feature type="signal peptide" evidence="13">
    <location>
        <begin position="1"/>
        <end position="30"/>
    </location>
</feature>
<name>A0A7R7J393_9SAUR</name>
<keyword evidence="11" id="KW-0066">ATP synthesis</keyword>
<keyword evidence="13" id="KW-0732">Signal</keyword>
<proteinExistence type="inferred from homology"/>
<gene>
    <name evidence="14" type="primary">ATPase 8</name>
</gene>
<evidence type="ECO:0000256" key="12">
    <source>
        <dbReference type="RuleBase" id="RU003661"/>
    </source>
</evidence>
<evidence type="ECO:0000256" key="11">
    <source>
        <dbReference type="ARBA" id="ARBA00023310"/>
    </source>
</evidence>
<evidence type="ECO:0000256" key="13">
    <source>
        <dbReference type="SAM" id="SignalP"/>
    </source>
</evidence>
<evidence type="ECO:0000256" key="1">
    <source>
        <dbReference type="ARBA" id="ARBA00004304"/>
    </source>
</evidence>
<evidence type="ECO:0000256" key="2">
    <source>
        <dbReference type="ARBA" id="ARBA00008892"/>
    </source>
</evidence>
<dbReference type="GO" id="GO:0031966">
    <property type="term" value="C:mitochondrial membrane"/>
    <property type="evidence" value="ECO:0007669"/>
    <property type="project" value="UniProtKB-SubCell"/>
</dbReference>
<organism evidence="14">
    <name type="scientific">Pachydactylus punctatus</name>
    <dbReference type="NCBI Taxonomy" id="185352"/>
    <lineage>
        <taxon>Eukaryota</taxon>
        <taxon>Metazoa</taxon>
        <taxon>Chordata</taxon>
        <taxon>Craniata</taxon>
        <taxon>Vertebrata</taxon>
        <taxon>Euteleostomi</taxon>
        <taxon>Lepidosauria</taxon>
        <taxon>Squamata</taxon>
        <taxon>Bifurcata</taxon>
        <taxon>Gekkota</taxon>
        <taxon>Gekkonidae</taxon>
        <taxon>Gekkoninae</taxon>
        <taxon>Pachydactylus</taxon>
    </lineage>
</organism>
<sequence length="52" mass="6156">MPQLNPTPWFTTLTALWVILLLLLPTLLHLQHPPLPQKSVNQAHKTPWHWTW</sequence>
<keyword evidence="8 12" id="KW-0406">Ion transport</keyword>
<accession>A0A7R7J393</accession>
<keyword evidence="6 12" id="KW-0375">Hydrogen ion transport</keyword>
<evidence type="ECO:0000256" key="4">
    <source>
        <dbReference type="ARBA" id="ARBA00022547"/>
    </source>
</evidence>
<dbReference type="AlphaFoldDB" id="A0A7R7J393"/>
<keyword evidence="4 12" id="KW-0138">CF(0)</keyword>
<protein>
    <recommendedName>
        <fullName evidence="12">ATP synthase complex subunit 8</fullName>
    </recommendedName>
</protein>
<evidence type="ECO:0000256" key="7">
    <source>
        <dbReference type="ARBA" id="ARBA00022989"/>
    </source>
</evidence>
<evidence type="ECO:0000256" key="5">
    <source>
        <dbReference type="ARBA" id="ARBA00022692"/>
    </source>
</evidence>
<comment type="similarity">
    <text evidence="2 12">Belongs to the ATPase protein 8 family.</text>
</comment>
<keyword evidence="9 12" id="KW-0496">Mitochondrion</keyword>
<comment type="subcellular location">
    <subcellularLocation>
        <location evidence="1 12">Mitochondrion membrane</location>
        <topology evidence="1 12">Single-pass membrane protein</topology>
    </subcellularLocation>
</comment>
<dbReference type="GO" id="GO:0015986">
    <property type="term" value="P:proton motive force-driven ATP synthesis"/>
    <property type="evidence" value="ECO:0007669"/>
    <property type="project" value="InterPro"/>
</dbReference>
<geneLocation type="mitochondrion" evidence="14"/>
<evidence type="ECO:0000256" key="6">
    <source>
        <dbReference type="ARBA" id="ARBA00022781"/>
    </source>
</evidence>
<dbReference type="GO" id="GO:0015078">
    <property type="term" value="F:proton transmembrane transporter activity"/>
    <property type="evidence" value="ECO:0007669"/>
    <property type="project" value="InterPro"/>
</dbReference>
<evidence type="ECO:0000256" key="9">
    <source>
        <dbReference type="ARBA" id="ARBA00023128"/>
    </source>
</evidence>
<dbReference type="Pfam" id="PF00895">
    <property type="entry name" value="ATP-synt_8"/>
    <property type="match status" value="1"/>
</dbReference>
<keyword evidence="5 12" id="KW-0812">Transmembrane</keyword>
<keyword evidence="10" id="KW-0472">Membrane</keyword>
<dbReference type="InterPro" id="IPR001421">
    <property type="entry name" value="ATP8_metazoa"/>
</dbReference>
<evidence type="ECO:0000256" key="10">
    <source>
        <dbReference type="ARBA" id="ARBA00023136"/>
    </source>
</evidence>
<evidence type="ECO:0000256" key="3">
    <source>
        <dbReference type="ARBA" id="ARBA00022448"/>
    </source>
</evidence>
<evidence type="ECO:0000256" key="8">
    <source>
        <dbReference type="ARBA" id="ARBA00023065"/>
    </source>
</evidence>
<evidence type="ECO:0000313" key="14">
    <source>
        <dbReference type="EMBL" id="BCO16442.1"/>
    </source>
</evidence>
<dbReference type="GO" id="GO:0045259">
    <property type="term" value="C:proton-transporting ATP synthase complex"/>
    <property type="evidence" value="ECO:0007669"/>
    <property type="project" value="UniProtKB-KW"/>
</dbReference>
<keyword evidence="7" id="KW-1133">Transmembrane helix</keyword>
<reference evidence="14" key="1">
    <citation type="submission" date="2011-02" db="EMBL/GenBank/DDBJ databases">
        <title>The complete mitochondrial genome of Pachydactylus punctatus.</title>
        <authorList>
            <person name="Kumazawa Y."/>
            <person name="Hashiguchi Y."/>
            <person name="Yamada C."/>
        </authorList>
    </citation>
    <scope>NUCLEOTIDE SEQUENCE</scope>
    <source>
        <strain evidence="14">Ppun1</strain>
    </source>
</reference>
<keyword evidence="3 12" id="KW-0813">Transport</keyword>
<feature type="chain" id="PRO_5031521247" description="ATP synthase complex subunit 8" evidence="13">
    <location>
        <begin position="31"/>
        <end position="52"/>
    </location>
</feature>